<reference evidence="5 6" key="1">
    <citation type="submission" date="2016-12" db="EMBL/GenBank/DDBJ databases">
        <title>The draft genome sequence of Actinophytocola sp. 11-183.</title>
        <authorList>
            <person name="Wang W."/>
            <person name="Yuan L."/>
        </authorList>
    </citation>
    <scope>NUCLEOTIDE SEQUENCE [LARGE SCALE GENOMIC DNA]</scope>
    <source>
        <strain evidence="5 6">11-183</strain>
    </source>
</reference>
<protein>
    <recommendedName>
        <fullName evidence="4">Solute-binding protein family 3/N-terminal domain-containing protein</fullName>
    </recommendedName>
</protein>
<dbReference type="PANTHER" id="PTHR30024:SF47">
    <property type="entry name" value="TAURINE-BINDING PERIPLASMIC PROTEIN"/>
    <property type="match status" value="1"/>
</dbReference>
<dbReference type="Pfam" id="PF09084">
    <property type="entry name" value="NMT1"/>
    <property type="match status" value="1"/>
</dbReference>
<dbReference type="STRING" id="1912961.BU204_06050"/>
<comment type="similarity">
    <text evidence="2">Belongs to the bacterial solute-binding protein SsuA/TauA family.</text>
</comment>
<evidence type="ECO:0000256" key="1">
    <source>
        <dbReference type="ARBA" id="ARBA00004418"/>
    </source>
</evidence>
<dbReference type="SMART" id="SM00062">
    <property type="entry name" value="PBPb"/>
    <property type="match status" value="1"/>
</dbReference>
<sequence>MALPLAACAEGAEDSSSGDSGAKAEVTIGVGGKALMVYLPTTLADELGYFDEEGVDVTFNDLQGGSKALQALQGGSVDVVNGFYEHTIQMQAKNRDLKAFVAMLRYPSMVLAVSPQAKGIASVKDLKGKKVGVTAPGSSTDFFLKYLLKGNGLEPDAASVHGIGGDASALAAVENGQVDAAVLLEPSYSLLDKRAGAGKVKVLADTRTEEGVKEVFDVTSYPSAVLYSNADWVEENSETAGKMAKAIIRALDWIEQHSAQEIADKMPKEYGGDDPETYVAALEGAKDAYSQDGLIETEGAEAVAEVLKLSNPEVAEAELDVSKTFTNEFAEASS</sequence>
<dbReference type="Gene3D" id="3.40.190.10">
    <property type="entry name" value="Periplasmic binding protein-like II"/>
    <property type="match status" value="2"/>
</dbReference>
<dbReference type="EMBL" id="MSIE01000007">
    <property type="protein sequence ID" value="OLF18596.1"/>
    <property type="molecule type" value="Genomic_DNA"/>
</dbReference>
<evidence type="ECO:0000256" key="3">
    <source>
        <dbReference type="ARBA" id="ARBA00022729"/>
    </source>
</evidence>
<dbReference type="GO" id="GO:0042597">
    <property type="term" value="C:periplasmic space"/>
    <property type="evidence" value="ECO:0007669"/>
    <property type="project" value="UniProtKB-SubCell"/>
</dbReference>
<proteinExistence type="inferred from homology"/>
<name>A0A1Q8CW65_9PSEU</name>
<evidence type="ECO:0000313" key="5">
    <source>
        <dbReference type="EMBL" id="OLF18596.1"/>
    </source>
</evidence>
<dbReference type="InterPro" id="IPR015168">
    <property type="entry name" value="SsuA/THI5"/>
</dbReference>
<keyword evidence="3" id="KW-0732">Signal</keyword>
<organism evidence="5 6">
    <name type="scientific">Actinophytocola xanthii</name>
    <dbReference type="NCBI Taxonomy" id="1912961"/>
    <lineage>
        <taxon>Bacteria</taxon>
        <taxon>Bacillati</taxon>
        <taxon>Actinomycetota</taxon>
        <taxon>Actinomycetes</taxon>
        <taxon>Pseudonocardiales</taxon>
        <taxon>Pseudonocardiaceae</taxon>
    </lineage>
</organism>
<keyword evidence="6" id="KW-1185">Reference proteome</keyword>
<dbReference type="InterPro" id="IPR001638">
    <property type="entry name" value="Solute-binding_3/MltF_N"/>
</dbReference>
<dbReference type="GO" id="GO:0042918">
    <property type="term" value="P:alkanesulfonate transmembrane transport"/>
    <property type="evidence" value="ECO:0007669"/>
    <property type="project" value="TreeGrafter"/>
</dbReference>
<dbReference type="Proteomes" id="UP000185596">
    <property type="component" value="Unassembled WGS sequence"/>
</dbReference>
<gene>
    <name evidence="5" type="ORF">BU204_06050</name>
</gene>
<comment type="caution">
    <text evidence="5">The sequence shown here is derived from an EMBL/GenBank/DDBJ whole genome shotgun (WGS) entry which is preliminary data.</text>
</comment>
<accession>A0A1Q8CW65</accession>
<evidence type="ECO:0000313" key="6">
    <source>
        <dbReference type="Proteomes" id="UP000185596"/>
    </source>
</evidence>
<evidence type="ECO:0000259" key="4">
    <source>
        <dbReference type="SMART" id="SM00062"/>
    </source>
</evidence>
<evidence type="ECO:0000256" key="2">
    <source>
        <dbReference type="ARBA" id="ARBA00010742"/>
    </source>
</evidence>
<comment type="subcellular location">
    <subcellularLocation>
        <location evidence="1">Periplasm</location>
    </subcellularLocation>
</comment>
<dbReference type="PANTHER" id="PTHR30024">
    <property type="entry name" value="ALIPHATIC SULFONATES-BINDING PROTEIN-RELATED"/>
    <property type="match status" value="1"/>
</dbReference>
<dbReference type="AlphaFoldDB" id="A0A1Q8CW65"/>
<dbReference type="SUPFAM" id="SSF53850">
    <property type="entry name" value="Periplasmic binding protein-like II"/>
    <property type="match status" value="1"/>
</dbReference>
<feature type="domain" description="Solute-binding protein family 3/N-terminal" evidence="4">
    <location>
        <begin position="25"/>
        <end position="257"/>
    </location>
</feature>